<name>A0AAV2BZX2_9ARAC</name>
<dbReference type="Proteomes" id="UP001497382">
    <property type="component" value="Unassembled WGS sequence"/>
</dbReference>
<feature type="non-terminal residue" evidence="3">
    <location>
        <position position="1"/>
    </location>
</feature>
<keyword evidence="2" id="KW-0472">Membrane</keyword>
<keyword evidence="2" id="KW-1133">Transmembrane helix</keyword>
<evidence type="ECO:0000313" key="3">
    <source>
        <dbReference type="EMBL" id="CAL1301536.1"/>
    </source>
</evidence>
<accession>A0AAV2BZX2</accession>
<comment type="caution">
    <text evidence="3">The sequence shown here is derived from an EMBL/GenBank/DDBJ whole genome shotgun (WGS) entry which is preliminary data.</text>
</comment>
<reference evidence="3 4" key="1">
    <citation type="submission" date="2024-04" db="EMBL/GenBank/DDBJ databases">
        <authorList>
            <person name="Rising A."/>
            <person name="Reimegard J."/>
            <person name="Sonavane S."/>
            <person name="Akerstrom W."/>
            <person name="Nylinder S."/>
            <person name="Hedman E."/>
            <person name="Kallberg Y."/>
        </authorList>
    </citation>
    <scope>NUCLEOTIDE SEQUENCE [LARGE SCALE GENOMIC DNA]</scope>
</reference>
<protein>
    <submittedName>
        <fullName evidence="3">Uncharacterized protein</fullName>
    </submittedName>
</protein>
<dbReference type="EMBL" id="CAXIEN010000739">
    <property type="protein sequence ID" value="CAL1301536.1"/>
    <property type="molecule type" value="Genomic_DNA"/>
</dbReference>
<feature type="transmembrane region" description="Helical" evidence="2">
    <location>
        <begin position="59"/>
        <end position="83"/>
    </location>
</feature>
<proteinExistence type="predicted"/>
<gene>
    <name evidence="3" type="ORF">LARSCL_LOCUS22590</name>
</gene>
<sequence length="112" mass="12826">ADFHRLAGCLLRLGPNQTTSQHTSSLTPGSFSTFSNRSPPEAQQLRPFFSQPILSVSLVLLRFLIFSYLSHFFFFLSPFYLFLPPPPPYKLSSSLTMPEREHPKQPRKNRQG</sequence>
<organism evidence="3 4">
    <name type="scientific">Larinioides sclopetarius</name>
    <dbReference type="NCBI Taxonomy" id="280406"/>
    <lineage>
        <taxon>Eukaryota</taxon>
        <taxon>Metazoa</taxon>
        <taxon>Ecdysozoa</taxon>
        <taxon>Arthropoda</taxon>
        <taxon>Chelicerata</taxon>
        <taxon>Arachnida</taxon>
        <taxon>Araneae</taxon>
        <taxon>Araneomorphae</taxon>
        <taxon>Entelegynae</taxon>
        <taxon>Araneoidea</taxon>
        <taxon>Araneidae</taxon>
        <taxon>Larinioides</taxon>
    </lineage>
</organism>
<keyword evidence="2" id="KW-0812">Transmembrane</keyword>
<keyword evidence="4" id="KW-1185">Reference proteome</keyword>
<evidence type="ECO:0000256" key="1">
    <source>
        <dbReference type="SAM" id="MobiDB-lite"/>
    </source>
</evidence>
<evidence type="ECO:0000313" key="4">
    <source>
        <dbReference type="Proteomes" id="UP001497382"/>
    </source>
</evidence>
<feature type="region of interest" description="Disordered" evidence="1">
    <location>
        <begin position="15"/>
        <end position="38"/>
    </location>
</feature>
<feature type="region of interest" description="Disordered" evidence="1">
    <location>
        <begin position="93"/>
        <end position="112"/>
    </location>
</feature>
<dbReference type="AlphaFoldDB" id="A0AAV2BZX2"/>
<evidence type="ECO:0000256" key="2">
    <source>
        <dbReference type="SAM" id="Phobius"/>
    </source>
</evidence>